<evidence type="ECO:0000313" key="12">
    <source>
        <dbReference type="EnsemblPlants" id="QL04p037370:mrna"/>
    </source>
</evidence>
<dbReference type="Gene3D" id="4.10.280.10">
    <property type="entry name" value="Helix-loop-helix DNA-binding domain"/>
    <property type="match status" value="1"/>
</dbReference>
<feature type="region of interest" description="Disordered" evidence="9">
    <location>
        <begin position="190"/>
        <end position="213"/>
    </location>
</feature>
<evidence type="ECO:0000256" key="2">
    <source>
        <dbReference type="ARBA" id="ARBA00022723"/>
    </source>
</evidence>
<evidence type="ECO:0000256" key="8">
    <source>
        <dbReference type="PROSITE-ProRule" id="PRU00325"/>
    </source>
</evidence>
<feature type="region of interest" description="Disordered" evidence="9">
    <location>
        <begin position="309"/>
        <end position="330"/>
    </location>
</feature>
<proteinExistence type="predicted"/>
<feature type="compositionally biased region" description="Low complexity" evidence="9">
    <location>
        <begin position="1291"/>
        <end position="1305"/>
    </location>
</feature>
<dbReference type="RefSeq" id="XP_030966774.1">
    <property type="nucleotide sequence ID" value="XM_031110914.1"/>
</dbReference>
<reference evidence="12 13" key="1">
    <citation type="journal article" date="2016" name="G3 (Bethesda)">
        <title>First Draft Assembly and Annotation of the Genome of a California Endemic Oak Quercus lobata Nee (Fagaceae).</title>
        <authorList>
            <person name="Sork V.L."/>
            <person name="Fitz-Gibbon S.T."/>
            <person name="Puiu D."/>
            <person name="Crepeau M."/>
            <person name="Gugger P.F."/>
            <person name="Sherman R."/>
            <person name="Stevens K."/>
            <person name="Langley C.H."/>
            <person name="Pellegrini M."/>
            <person name="Salzberg S.L."/>
        </authorList>
    </citation>
    <scope>NUCLEOTIDE SEQUENCE [LARGE SCALE GENOMIC DNA]</scope>
    <source>
        <strain evidence="12 13">cv. SW786</strain>
    </source>
</reference>
<dbReference type="InterPro" id="IPR036638">
    <property type="entry name" value="HLH_DNA-bd_sf"/>
</dbReference>
<dbReference type="Pfam" id="PF04434">
    <property type="entry name" value="SWIM"/>
    <property type="match status" value="1"/>
</dbReference>
<dbReference type="EnsemblPlants" id="QL04p037370:mrna">
    <property type="protein sequence ID" value="QL04p037370:mrna"/>
    <property type="gene ID" value="QL04p037370"/>
</dbReference>
<feature type="region of interest" description="Disordered" evidence="9">
    <location>
        <begin position="1364"/>
        <end position="1430"/>
    </location>
</feature>
<feature type="compositionally biased region" description="Low complexity" evidence="9">
    <location>
        <begin position="105"/>
        <end position="118"/>
    </location>
</feature>
<evidence type="ECO:0000256" key="3">
    <source>
        <dbReference type="ARBA" id="ARBA00022771"/>
    </source>
</evidence>
<dbReference type="Pfam" id="PF03108">
    <property type="entry name" value="DBD_Tnp_Mut"/>
    <property type="match status" value="1"/>
</dbReference>
<feature type="compositionally biased region" description="Basic and acidic residues" evidence="9">
    <location>
        <begin position="370"/>
        <end position="393"/>
    </location>
</feature>
<evidence type="ECO:0000256" key="7">
    <source>
        <dbReference type="ARBA" id="ARBA00023242"/>
    </source>
</evidence>
<dbReference type="InterPro" id="IPR006564">
    <property type="entry name" value="Znf_PMZ"/>
</dbReference>
<keyword evidence="3 8" id="KW-0863">Zinc-finger</keyword>
<evidence type="ECO:0000256" key="4">
    <source>
        <dbReference type="ARBA" id="ARBA00022833"/>
    </source>
</evidence>
<dbReference type="Proteomes" id="UP000594261">
    <property type="component" value="Chromosome 4"/>
</dbReference>
<dbReference type="InterPro" id="IPR007527">
    <property type="entry name" value="Znf_SWIM"/>
</dbReference>
<feature type="region of interest" description="Disordered" evidence="9">
    <location>
        <begin position="601"/>
        <end position="653"/>
    </location>
</feature>
<dbReference type="GO" id="GO:0008270">
    <property type="term" value="F:zinc ion binding"/>
    <property type="evidence" value="ECO:0007669"/>
    <property type="project" value="UniProtKB-KW"/>
</dbReference>
<feature type="compositionally biased region" description="Gly residues" evidence="9">
    <location>
        <begin position="1420"/>
        <end position="1430"/>
    </location>
</feature>
<feature type="region of interest" description="Disordered" evidence="9">
    <location>
        <begin position="1"/>
        <end position="32"/>
    </location>
</feature>
<keyword evidence="13" id="KW-1185">Reference proteome</keyword>
<evidence type="ECO:0000256" key="6">
    <source>
        <dbReference type="ARBA" id="ARBA00023163"/>
    </source>
</evidence>
<dbReference type="SUPFAM" id="SSF47459">
    <property type="entry name" value="HLH, helix-loop-helix DNA-binding domain"/>
    <property type="match status" value="1"/>
</dbReference>
<feature type="region of interest" description="Disordered" evidence="9">
    <location>
        <begin position="99"/>
        <end position="118"/>
    </location>
</feature>
<feature type="region of interest" description="Disordered" evidence="9">
    <location>
        <begin position="1200"/>
        <end position="1352"/>
    </location>
</feature>
<dbReference type="InterPro" id="IPR018289">
    <property type="entry name" value="MULE_transposase_dom"/>
</dbReference>
<dbReference type="PROSITE" id="PS50966">
    <property type="entry name" value="ZF_SWIM"/>
    <property type="match status" value="1"/>
</dbReference>
<dbReference type="Pfam" id="PF26130">
    <property type="entry name" value="PB1-like"/>
    <property type="match status" value="1"/>
</dbReference>
<dbReference type="InterPro" id="IPR004332">
    <property type="entry name" value="Transposase_MuDR"/>
</dbReference>
<reference evidence="12" key="2">
    <citation type="submission" date="2021-01" db="UniProtKB">
        <authorList>
            <consortium name="EnsemblPlants"/>
        </authorList>
    </citation>
    <scope>IDENTIFICATION</scope>
</reference>
<evidence type="ECO:0000259" key="10">
    <source>
        <dbReference type="PROSITE" id="PS50888"/>
    </source>
</evidence>
<dbReference type="InterPro" id="IPR011598">
    <property type="entry name" value="bHLH_dom"/>
</dbReference>
<dbReference type="PANTHER" id="PTHR31973">
    <property type="entry name" value="POLYPROTEIN, PUTATIVE-RELATED"/>
    <property type="match status" value="1"/>
</dbReference>
<sequence>MSQCVPSWDFDENPSPTPRLSLRSNSNSTAPDVPMLDYEVVELTWENGQLAMHRLNPPRGPVKPIPSTTSLTKYNTWDKPRASGTLESIVNQATLIPHQHHRNHNSNNPRLSLRSNSNSTAPDVPMLDYEVVELTWENGQLAMHRLNPPRGPVKPIPSTTSLTKYNTWDKPRASGTLESIVNQATLIPHHHHRSHNSNNHGQKPRSFDGGGGNDMVPWLHHRAAVATATTSATMTRDALVPCSNHTNDQTTTQGGLGGSGTRVVECSTRVGSCSGPVGGGTLTYDQEENVIIKHANKEARVAVPAATVAAPEWSSRDQSTSGSATCGRDSQHVTLDTCETDLGVGFTSTSLCSMENTSPGKPCTKATTTSDDHDSVCHSRPQREAGDVQDKKKSSAKSSVSTKRSRVAAIHNKSEQKRRDKINQRMKTLQKLVPNSSKMDVEVKLEVHYGGAFVWNPSLEYFGGKVEIMYRDANLLGYFEIKGICEELGIDEPCRVHYLGPGGNLEQDLRLIEDDQDVEPLWKPNEGGPRDTIILYVESGNAPLAIEVPDGAGVGVGAGAGAAIGGAGAGVGGGAGAAIGGDGVEEEFDWLNEGLEGEDFADDIFGESSPPHTVPHEPNTVPTTDTPHPNTDTPQPNTDAPGPSNVPPPNIDLDEEWAEPALENDIASVDSSDDEQGPGNLEFNERTDMENVRLAKGMKFPNSQVFRKALREYVIQNHIDVKWKLNEKKKISVHCKNNCGWRCYASMVTEECTFEIKTLYPECTCPLSFKNRQVTSAYVAKRYLEDFGKNPNWEVSGVKHHVMQKISVDLSLSQVYRSRKAAKGLITGNEEAQYGLLRDYAEMILRTDVGSRVILQTEMENENVEPKFKRMYIRYNAQKVGFLGGCRPFVGMDGCHLKGRFGGQLLSATAKDGNDNIFPVAMAVVEQENKDSWTWFLEQFADDIGRPDELNLVFISDRQKGLLPAMETLFPTVEHRYCVKHIYNNFKVNHKGMELKSVLWRCASTTSVREFERGMDHLKSLDEEAWQYLADIEPAQWTRSHFSSRALTDCMVNNLSESFNSMIVKAKDKPILSMLEWIRVRLMSRLYIKKAGIEKYSGNLCPSIQKKLEQLKLECKSFCAVPSGRFVYEVDNERERHVVDLVNRTCSCRVWDLTGIPCKHGVAAIFVNREKPEDYTHPCYYKDAYVETYKTPIPPLPGQSEWMSSGQPKPVAPTVYKPTGKPPMKRKRDADEPNPYKVSRGNRPVRCGRCQQEGHNARGCKANVTSETAWERRQRLQKGKSGSGRPSTHKQGSQDPSSSQTQSSAQPPPTHQPYTMASSNQAAGSQPQAPAPQPQAPWLGPQAPWSRNPSQWYSSNFRYTVRGAPWFSSSQPTPHTPAETWDSRPLSSQPTRPPATREAALRGRGDATKAQKCRTKGGKASCGGRGKGSK</sequence>
<evidence type="ECO:0008006" key="14">
    <source>
        <dbReference type="Google" id="ProtNLM"/>
    </source>
</evidence>
<feature type="domain" description="BHLH" evidence="10">
    <location>
        <begin position="406"/>
        <end position="479"/>
    </location>
</feature>
<feature type="compositionally biased region" description="Polar residues" evidence="9">
    <location>
        <begin position="349"/>
        <end position="369"/>
    </location>
</feature>
<keyword evidence="5" id="KW-0805">Transcription regulation</keyword>
<dbReference type="Gramene" id="QL04p037370:mrna">
    <property type="protein sequence ID" value="QL04p037370:mrna"/>
    <property type="gene ID" value="QL04p037370"/>
</dbReference>
<feature type="region of interest" description="Disordered" evidence="9">
    <location>
        <begin position="349"/>
        <end position="421"/>
    </location>
</feature>
<evidence type="ECO:0000256" key="9">
    <source>
        <dbReference type="SAM" id="MobiDB-lite"/>
    </source>
</evidence>
<protein>
    <recommendedName>
        <fullName evidence="14">SWIM-type domain-containing protein</fullName>
    </recommendedName>
</protein>
<feature type="domain" description="SWIM-type" evidence="11">
    <location>
        <begin position="1128"/>
        <end position="1169"/>
    </location>
</feature>
<evidence type="ECO:0000256" key="5">
    <source>
        <dbReference type="ARBA" id="ARBA00023015"/>
    </source>
</evidence>
<keyword evidence="2" id="KW-0479">Metal-binding</keyword>
<accession>A0A7N2LEL2</accession>
<dbReference type="SMART" id="SM00575">
    <property type="entry name" value="ZnF_PMZ"/>
    <property type="match status" value="1"/>
</dbReference>
<dbReference type="InterPro" id="IPR058594">
    <property type="entry name" value="PB1-like_dom_pln"/>
</dbReference>
<evidence type="ECO:0000259" key="11">
    <source>
        <dbReference type="PROSITE" id="PS50966"/>
    </source>
</evidence>
<dbReference type="InParanoid" id="A0A7N2LEL2"/>
<organism evidence="12 13">
    <name type="scientific">Quercus lobata</name>
    <name type="common">Valley oak</name>
    <dbReference type="NCBI Taxonomy" id="97700"/>
    <lineage>
        <taxon>Eukaryota</taxon>
        <taxon>Viridiplantae</taxon>
        <taxon>Streptophyta</taxon>
        <taxon>Embryophyta</taxon>
        <taxon>Tracheophyta</taxon>
        <taxon>Spermatophyta</taxon>
        <taxon>Magnoliopsida</taxon>
        <taxon>eudicotyledons</taxon>
        <taxon>Gunneridae</taxon>
        <taxon>Pentapetalae</taxon>
        <taxon>rosids</taxon>
        <taxon>fabids</taxon>
        <taxon>Fagales</taxon>
        <taxon>Fagaceae</taxon>
        <taxon>Quercus</taxon>
    </lineage>
</organism>
<dbReference type="GeneID" id="115987386"/>
<feature type="compositionally biased region" description="Basic and acidic residues" evidence="9">
    <location>
        <begin position="1399"/>
        <end position="1409"/>
    </location>
</feature>
<dbReference type="PANTHER" id="PTHR31973:SF187">
    <property type="entry name" value="MUTATOR TRANSPOSASE MUDRA PROTEIN"/>
    <property type="match status" value="1"/>
</dbReference>
<keyword evidence="7" id="KW-0539">Nucleus</keyword>
<dbReference type="Pfam" id="PF10551">
    <property type="entry name" value="MULE"/>
    <property type="match status" value="1"/>
</dbReference>
<keyword evidence="6" id="KW-0804">Transcription</keyword>
<dbReference type="EMBL" id="LRBV02000004">
    <property type="status" value="NOT_ANNOTATED_CDS"/>
    <property type="molecule type" value="Genomic_DNA"/>
</dbReference>
<comment type="subcellular location">
    <subcellularLocation>
        <location evidence="1">Nucleus</location>
    </subcellularLocation>
</comment>
<name>A0A7N2LEL2_QUELO</name>
<feature type="compositionally biased region" description="Basic and acidic residues" evidence="9">
    <location>
        <begin position="412"/>
        <end position="421"/>
    </location>
</feature>
<evidence type="ECO:0000256" key="1">
    <source>
        <dbReference type="ARBA" id="ARBA00004123"/>
    </source>
</evidence>
<feature type="compositionally biased region" description="Low complexity" evidence="9">
    <location>
        <begin position="618"/>
        <end position="641"/>
    </location>
</feature>
<dbReference type="GO" id="GO:0046983">
    <property type="term" value="F:protein dimerization activity"/>
    <property type="evidence" value="ECO:0007669"/>
    <property type="project" value="InterPro"/>
</dbReference>
<dbReference type="Pfam" id="PF00010">
    <property type="entry name" value="HLH"/>
    <property type="match status" value="1"/>
</dbReference>
<keyword evidence="4" id="KW-0862">Zinc</keyword>
<dbReference type="OrthoDB" id="71302at2759"/>
<gene>
    <name evidence="12" type="primary">LOC115987386</name>
</gene>
<feature type="compositionally biased region" description="Low complexity" evidence="9">
    <location>
        <begin position="1336"/>
        <end position="1345"/>
    </location>
</feature>
<dbReference type="GO" id="GO:0005634">
    <property type="term" value="C:nucleus"/>
    <property type="evidence" value="ECO:0007669"/>
    <property type="project" value="UniProtKB-SubCell"/>
</dbReference>
<evidence type="ECO:0000313" key="13">
    <source>
        <dbReference type="Proteomes" id="UP000594261"/>
    </source>
</evidence>
<dbReference type="PROSITE" id="PS50888">
    <property type="entry name" value="BHLH"/>
    <property type="match status" value="1"/>
</dbReference>